<dbReference type="OrthoDB" id="3789942at2"/>
<proteinExistence type="predicted"/>
<accession>A0A0A0K0F1</accession>
<keyword evidence="2" id="KW-1185">Reference proteome</keyword>
<dbReference type="STRING" id="1385519.N801_04600"/>
<sequence length="79" mass="8401">MTTPQTQTPAACQPGGPPVDVVAWRACRLHEAGFPWVLADSLARTRTDLHALLSLVDAGCPPRLAARILSPIDDGSSPW</sequence>
<evidence type="ECO:0000313" key="1">
    <source>
        <dbReference type="EMBL" id="KGN41812.1"/>
    </source>
</evidence>
<comment type="caution">
    <text evidence="1">The sequence shown here is derived from an EMBL/GenBank/DDBJ whole genome shotgun (WGS) entry which is preliminary data.</text>
</comment>
<protein>
    <submittedName>
        <fullName evidence="1">Uncharacterized protein</fullName>
    </submittedName>
</protein>
<dbReference type="Proteomes" id="UP000030013">
    <property type="component" value="Unassembled WGS sequence"/>
</dbReference>
<dbReference type="EMBL" id="AVPL01000012">
    <property type="protein sequence ID" value="KGN41812.1"/>
    <property type="molecule type" value="Genomic_DNA"/>
</dbReference>
<evidence type="ECO:0000313" key="2">
    <source>
        <dbReference type="Proteomes" id="UP000030013"/>
    </source>
</evidence>
<dbReference type="AlphaFoldDB" id="A0A0A0K0F1"/>
<organism evidence="1 2">
    <name type="scientific">Knoellia aerolata DSM 18566</name>
    <dbReference type="NCBI Taxonomy" id="1385519"/>
    <lineage>
        <taxon>Bacteria</taxon>
        <taxon>Bacillati</taxon>
        <taxon>Actinomycetota</taxon>
        <taxon>Actinomycetes</taxon>
        <taxon>Micrococcales</taxon>
        <taxon>Intrasporangiaceae</taxon>
        <taxon>Knoellia</taxon>
    </lineage>
</organism>
<gene>
    <name evidence="1" type="ORF">N801_04600</name>
</gene>
<reference evidence="1 2" key="1">
    <citation type="submission" date="2013-08" db="EMBL/GenBank/DDBJ databases">
        <title>The genome sequence of Knoellia aerolata.</title>
        <authorList>
            <person name="Zhu W."/>
            <person name="Wang G."/>
        </authorList>
    </citation>
    <scope>NUCLEOTIDE SEQUENCE [LARGE SCALE GENOMIC DNA]</scope>
    <source>
        <strain evidence="1 2">DSM 18566</strain>
    </source>
</reference>
<name>A0A0A0K0F1_9MICO</name>
<dbReference type="RefSeq" id="WP_035935380.1">
    <property type="nucleotide sequence ID" value="NZ_AVPL01000012.1"/>
</dbReference>
<dbReference type="eggNOG" id="ENOG502ZFRR">
    <property type="taxonomic scope" value="Bacteria"/>
</dbReference>